<name>A0A917RX44_9NOCA</name>
<comment type="caution">
    <text evidence="1">The sequence shown here is derived from an EMBL/GenBank/DDBJ whole genome shotgun (WGS) entry which is preliminary data.</text>
</comment>
<proteinExistence type="predicted"/>
<accession>A0A917RX44</accession>
<keyword evidence="2" id="KW-1185">Reference proteome</keyword>
<dbReference type="AlphaFoldDB" id="A0A917RX44"/>
<reference evidence="1" key="2">
    <citation type="submission" date="2020-09" db="EMBL/GenBank/DDBJ databases">
        <authorList>
            <person name="Sun Q."/>
            <person name="Zhou Y."/>
        </authorList>
    </citation>
    <scope>NUCLEOTIDE SEQUENCE</scope>
    <source>
        <strain evidence="1">CGMCC 4.3508</strain>
    </source>
</reference>
<dbReference type="EMBL" id="BMMH01000024">
    <property type="protein sequence ID" value="GGL39457.1"/>
    <property type="molecule type" value="Genomic_DNA"/>
</dbReference>
<organism evidence="1 2">
    <name type="scientific">Nocardia jinanensis</name>
    <dbReference type="NCBI Taxonomy" id="382504"/>
    <lineage>
        <taxon>Bacteria</taxon>
        <taxon>Bacillati</taxon>
        <taxon>Actinomycetota</taxon>
        <taxon>Actinomycetes</taxon>
        <taxon>Mycobacteriales</taxon>
        <taxon>Nocardiaceae</taxon>
        <taxon>Nocardia</taxon>
    </lineage>
</organism>
<dbReference type="PROSITE" id="PS51257">
    <property type="entry name" value="PROKAR_LIPOPROTEIN"/>
    <property type="match status" value="1"/>
</dbReference>
<evidence type="ECO:0000313" key="2">
    <source>
        <dbReference type="Proteomes" id="UP000638263"/>
    </source>
</evidence>
<protein>
    <submittedName>
        <fullName evidence="1">Uncharacterized protein</fullName>
    </submittedName>
</protein>
<dbReference type="Proteomes" id="UP000638263">
    <property type="component" value="Unassembled WGS sequence"/>
</dbReference>
<sequence>MKRIGTIFANIAAACRSRRVTRPLTGIDSTTSSEPVIRARNAENAATTTCAGEACRFPANRSSISESWSGSLRPATWSLSLQRAARPDRLTGLGRSATFARQYARSVSKRGLSWYARSASAIARRSAATKGGGCLPSRMAL</sequence>
<evidence type="ECO:0000313" key="1">
    <source>
        <dbReference type="EMBL" id="GGL39457.1"/>
    </source>
</evidence>
<reference evidence="1" key="1">
    <citation type="journal article" date="2014" name="Int. J. Syst. Evol. Microbiol.">
        <title>Complete genome sequence of Corynebacterium casei LMG S-19264T (=DSM 44701T), isolated from a smear-ripened cheese.</title>
        <authorList>
            <consortium name="US DOE Joint Genome Institute (JGI-PGF)"/>
            <person name="Walter F."/>
            <person name="Albersmeier A."/>
            <person name="Kalinowski J."/>
            <person name="Ruckert C."/>
        </authorList>
    </citation>
    <scope>NUCLEOTIDE SEQUENCE</scope>
    <source>
        <strain evidence="1">CGMCC 4.3508</strain>
    </source>
</reference>
<gene>
    <name evidence="1" type="ORF">GCM10011588_62760</name>
</gene>